<reference evidence="2 3" key="1">
    <citation type="submission" date="2020-04" db="EMBL/GenBank/DDBJ databases">
        <title>Perkinsus chesapeaki whole genome sequence.</title>
        <authorList>
            <person name="Bogema D.R."/>
        </authorList>
    </citation>
    <scope>NUCLEOTIDE SEQUENCE [LARGE SCALE GENOMIC DNA]</scope>
    <source>
        <strain evidence="2">ATCC PRA-425</strain>
    </source>
</reference>
<dbReference type="AlphaFoldDB" id="A0A7J6L707"/>
<feature type="compositionally biased region" description="Basic and acidic residues" evidence="1">
    <location>
        <begin position="166"/>
        <end position="177"/>
    </location>
</feature>
<feature type="compositionally biased region" description="Low complexity" evidence="1">
    <location>
        <begin position="103"/>
        <end position="117"/>
    </location>
</feature>
<dbReference type="OrthoDB" id="448710at2759"/>
<feature type="compositionally biased region" description="Acidic residues" evidence="1">
    <location>
        <begin position="33"/>
        <end position="42"/>
    </location>
</feature>
<feature type="region of interest" description="Disordered" evidence="1">
    <location>
        <begin position="30"/>
        <end position="119"/>
    </location>
</feature>
<protein>
    <submittedName>
        <fullName evidence="2">Uncharacterized protein</fullName>
    </submittedName>
</protein>
<feature type="compositionally biased region" description="Basic and acidic residues" evidence="1">
    <location>
        <begin position="192"/>
        <end position="201"/>
    </location>
</feature>
<evidence type="ECO:0000256" key="1">
    <source>
        <dbReference type="SAM" id="MobiDB-lite"/>
    </source>
</evidence>
<organism evidence="2 3">
    <name type="scientific">Perkinsus chesapeaki</name>
    <name type="common">Clam parasite</name>
    <name type="synonym">Perkinsus andrewsi</name>
    <dbReference type="NCBI Taxonomy" id="330153"/>
    <lineage>
        <taxon>Eukaryota</taxon>
        <taxon>Sar</taxon>
        <taxon>Alveolata</taxon>
        <taxon>Perkinsozoa</taxon>
        <taxon>Perkinsea</taxon>
        <taxon>Perkinsida</taxon>
        <taxon>Perkinsidae</taxon>
        <taxon>Perkinsus</taxon>
    </lineage>
</organism>
<sequence length="201" mass="22540">MAVGNEEEDDDGMVYVTKKRAKYSEYEVSKYDDDVDTDEEGVLSDRGADPGMMNPAKVPNLVGASSSASTTGEWHRTRRRSSIELEERMWEACENRSTAQHAPPSSSVRHSPSASSPLCTILEDSPLSARQLHYGSNTHRGSCSELKGARSFNELYRSDTHCRIPQRYERRRREQSYGRRPPRYGRNLSAVAERKPVGAAA</sequence>
<feature type="region of interest" description="Disordered" evidence="1">
    <location>
        <begin position="166"/>
        <end position="201"/>
    </location>
</feature>
<keyword evidence="3" id="KW-1185">Reference proteome</keyword>
<feature type="compositionally biased region" description="Basic and acidic residues" evidence="1">
    <location>
        <begin position="81"/>
        <end position="94"/>
    </location>
</feature>
<comment type="caution">
    <text evidence="2">The sequence shown here is derived from an EMBL/GenBank/DDBJ whole genome shotgun (WGS) entry which is preliminary data.</text>
</comment>
<feature type="compositionally biased region" description="Polar residues" evidence="1">
    <location>
        <begin position="63"/>
        <end position="72"/>
    </location>
</feature>
<gene>
    <name evidence="2" type="ORF">FOL47_009643</name>
</gene>
<evidence type="ECO:0000313" key="2">
    <source>
        <dbReference type="EMBL" id="KAF4654994.1"/>
    </source>
</evidence>
<name>A0A7J6L707_PERCH</name>
<dbReference type="Proteomes" id="UP000591131">
    <property type="component" value="Unassembled WGS sequence"/>
</dbReference>
<accession>A0A7J6L707</accession>
<dbReference type="EMBL" id="JAAPAO010000688">
    <property type="protein sequence ID" value="KAF4654994.1"/>
    <property type="molecule type" value="Genomic_DNA"/>
</dbReference>
<evidence type="ECO:0000313" key="3">
    <source>
        <dbReference type="Proteomes" id="UP000591131"/>
    </source>
</evidence>
<proteinExistence type="predicted"/>